<feature type="region of interest" description="Disordered" evidence="1">
    <location>
        <begin position="29"/>
        <end position="49"/>
    </location>
</feature>
<reference evidence="2 3" key="1">
    <citation type="journal article" date="2015" name="Sci. Rep.">
        <title>The power of single molecule real-time sequencing technology in the de novo assembly of a eukaryotic genome.</title>
        <authorList>
            <person name="Sakai H."/>
            <person name="Naito K."/>
            <person name="Ogiso-Tanaka E."/>
            <person name="Takahashi Y."/>
            <person name="Iseki K."/>
            <person name="Muto C."/>
            <person name="Satou K."/>
            <person name="Teruya K."/>
            <person name="Shiroma A."/>
            <person name="Shimoji M."/>
            <person name="Hirano T."/>
            <person name="Itoh T."/>
            <person name="Kaga A."/>
            <person name="Tomooka N."/>
        </authorList>
    </citation>
    <scope>NUCLEOTIDE SEQUENCE [LARGE SCALE GENOMIC DNA]</scope>
    <source>
        <strain evidence="3">cv. Shumari</strain>
    </source>
</reference>
<keyword evidence="3" id="KW-1185">Reference proteome</keyword>
<evidence type="ECO:0000256" key="1">
    <source>
        <dbReference type="SAM" id="MobiDB-lite"/>
    </source>
</evidence>
<organism evidence="2 3">
    <name type="scientific">Vigna angularis var. angularis</name>
    <dbReference type="NCBI Taxonomy" id="157739"/>
    <lineage>
        <taxon>Eukaryota</taxon>
        <taxon>Viridiplantae</taxon>
        <taxon>Streptophyta</taxon>
        <taxon>Embryophyta</taxon>
        <taxon>Tracheophyta</taxon>
        <taxon>Spermatophyta</taxon>
        <taxon>Magnoliopsida</taxon>
        <taxon>eudicotyledons</taxon>
        <taxon>Gunneridae</taxon>
        <taxon>Pentapetalae</taxon>
        <taxon>rosids</taxon>
        <taxon>fabids</taxon>
        <taxon>Fabales</taxon>
        <taxon>Fabaceae</taxon>
        <taxon>Papilionoideae</taxon>
        <taxon>50 kb inversion clade</taxon>
        <taxon>NPAAA clade</taxon>
        <taxon>indigoferoid/millettioid clade</taxon>
        <taxon>Phaseoleae</taxon>
        <taxon>Vigna</taxon>
    </lineage>
</organism>
<dbReference type="AlphaFoldDB" id="A0A0S3SY56"/>
<accession>A0A0S3SY56</accession>
<evidence type="ECO:0000313" key="2">
    <source>
        <dbReference type="EMBL" id="BAT97847.1"/>
    </source>
</evidence>
<evidence type="ECO:0000313" key="3">
    <source>
        <dbReference type="Proteomes" id="UP000291084"/>
    </source>
</evidence>
<dbReference type="EMBL" id="AP015042">
    <property type="protein sequence ID" value="BAT97847.1"/>
    <property type="molecule type" value="Genomic_DNA"/>
</dbReference>
<sequence length="108" mass="12030">MLGRRARHELQLLLVVNLQRKISQHVCCSGGGGSHDGGSRRGLRRRRSGGRVSVCRRGCGGWLELNRGDHGGDKRGDWSCYGEKLRMVLKRRGLGDDEERACSRNDSV</sequence>
<protein>
    <submittedName>
        <fullName evidence="2">Uncharacterized protein</fullName>
    </submittedName>
</protein>
<dbReference type="Proteomes" id="UP000291084">
    <property type="component" value="Chromosome 9"/>
</dbReference>
<name>A0A0S3SY56_PHAAN</name>
<gene>
    <name evidence="2" type="primary">Vigan.09G141600</name>
    <name evidence="2" type="ORF">VIGAN_09141600</name>
</gene>
<proteinExistence type="predicted"/>